<evidence type="ECO:0000256" key="1">
    <source>
        <dbReference type="SAM" id="MobiDB-lite"/>
    </source>
</evidence>
<dbReference type="EMBL" id="SRPW01001601">
    <property type="protein sequence ID" value="KAG5999930.1"/>
    <property type="molecule type" value="Genomic_DNA"/>
</dbReference>
<keyword evidence="3" id="KW-1185">Reference proteome</keyword>
<dbReference type="OrthoDB" id="406156at2759"/>
<dbReference type="AlphaFoldDB" id="A0A9P7SVP2"/>
<sequence>MPHNMSTTPLPPYSHPAEPEQNLSYVDLVTLDLSDYDQPGGQARLAEQLRESILTV</sequence>
<evidence type="ECO:0000313" key="3">
    <source>
        <dbReference type="Proteomes" id="UP000748025"/>
    </source>
</evidence>
<gene>
    <name evidence="2" type="ORF">E4U43_001791</name>
</gene>
<dbReference type="Proteomes" id="UP000748025">
    <property type="component" value="Unassembled WGS sequence"/>
</dbReference>
<feature type="region of interest" description="Disordered" evidence="1">
    <location>
        <begin position="1"/>
        <end position="21"/>
    </location>
</feature>
<evidence type="ECO:0000313" key="2">
    <source>
        <dbReference type="EMBL" id="KAG5999930.1"/>
    </source>
</evidence>
<reference evidence="2" key="1">
    <citation type="journal article" date="2020" name="bioRxiv">
        <title>Whole genome comparisons of ergot fungi reveals the divergence and evolution of species within the genus Claviceps are the result of varying mechanisms driving genome evolution and host range expansion.</title>
        <authorList>
            <person name="Wyka S.A."/>
            <person name="Mondo S.J."/>
            <person name="Liu M."/>
            <person name="Dettman J."/>
            <person name="Nalam V."/>
            <person name="Broders K.D."/>
        </authorList>
    </citation>
    <scope>NUCLEOTIDE SEQUENCE</scope>
    <source>
        <strain evidence="2">CCC 602</strain>
    </source>
</reference>
<organism evidence="2 3">
    <name type="scientific">Claviceps pusilla</name>
    <dbReference type="NCBI Taxonomy" id="123648"/>
    <lineage>
        <taxon>Eukaryota</taxon>
        <taxon>Fungi</taxon>
        <taxon>Dikarya</taxon>
        <taxon>Ascomycota</taxon>
        <taxon>Pezizomycotina</taxon>
        <taxon>Sordariomycetes</taxon>
        <taxon>Hypocreomycetidae</taxon>
        <taxon>Hypocreales</taxon>
        <taxon>Clavicipitaceae</taxon>
        <taxon>Claviceps</taxon>
    </lineage>
</organism>
<comment type="caution">
    <text evidence="2">The sequence shown here is derived from an EMBL/GenBank/DDBJ whole genome shotgun (WGS) entry which is preliminary data.</text>
</comment>
<accession>A0A9P7SVP2</accession>
<feature type="non-terminal residue" evidence="2">
    <location>
        <position position="56"/>
    </location>
</feature>
<protein>
    <submittedName>
        <fullName evidence="2">Uncharacterized protein</fullName>
    </submittedName>
</protein>
<name>A0A9P7SVP2_9HYPO</name>
<proteinExistence type="predicted"/>